<dbReference type="InterPro" id="IPR043128">
    <property type="entry name" value="Rev_trsase/Diguanyl_cyclase"/>
</dbReference>
<accession>A0A1M7JK41</accession>
<dbReference type="SMART" id="SM00267">
    <property type="entry name" value="GGDEF"/>
    <property type="match status" value="1"/>
</dbReference>
<dbReference type="InterPro" id="IPR050706">
    <property type="entry name" value="Cyclic-di-GMP_PDE-like"/>
</dbReference>
<evidence type="ECO:0000256" key="1">
    <source>
        <dbReference type="SAM" id="Phobius"/>
    </source>
</evidence>
<reference evidence="4 5" key="1">
    <citation type="submission" date="2016-11" db="EMBL/GenBank/DDBJ databases">
        <authorList>
            <person name="Jaros S."/>
            <person name="Januszkiewicz K."/>
            <person name="Wedrychowicz H."/>
        </authorList>
    </citation>
    <scope>NUCLEOTIDE SEQUENCE [LARGE SCALE GENOMIC DNA]</scope>
    <source>
        <strain evidence="4 5">CGMCC 1.10681</strain>
    </source>
</reference>
<feature type="transmembrane region" description="Helical" evidence="1">
    <location>
        <begin position="12"/>
        <end position="32"/>
    </location>
</feature>
<feature type="domain" description="GGDEF" evidence="3">
    <location>
        <begin position="356"/>
        <end position="488"/>
    </location>
</feature>
<dbReference type="STRING" id="1027249.SAMN05216179_0395"/>
<dbReference type="Gene3D" id="3.30.70.270">
    <property type="match status" value="1"/>
</dbReference>
<dbReference type="InterPro" id="IPR035919">
    <property type="entry name" value="EAL_sf"/>
</dbReference>
<feature type="transmembrane region" description="Helical" evidence="1">
    <location>
        <begin position="197"/>
        <end position="220"/>
    </location>
</feature>
<dbReference type="PROSITE" id="PS50887">
    <property type="entry name" value="GGDEF"/>
    <property type="match status" value="1"/>
</dbReference>
<dbReference type="PANTHER" id="PTHR33121">
    <property type="entry name" value="CYCLIC DI-GMP PHOSPHODIESTERASE PDEF"/>
    <property type="match status" value="1"/>
</dbReference>
<keyword evidence="1" id="KW-1133">Transmembrane helix</keyword>
<feature type="transmembrane region" description="Helical" evidence="1">
    <location>
        <begin position="163"/>
        <end position="188"/>
    </location>
</feature>
<dbReference type="CDD" id="cd01948">
    <property type="entry name" value="EAL"/>
    <property type="match status" value="1"/>
</dbReference>
<organism evidence="4 5">
    <name type="scientific">Gracilibacillus kekensis</name>
    <dbReference type="NCBI Taxonomy" id="1027249"/>
    <lineage>
        <taxon>Bacteria</taxon>
        <taxon>Bacillati</taxon>
        <taxon>Bacillota</taxon>
        <taxon>Bacilli</taxon>
        <taxon>Bacillales</taxon>
        <taxon>Bacillaceae</taxon>
        <taxon>Gracilibacillus</taxon>
    </lineage>
</organism>
<evidence type="ECO:0000313" key="4">
    <source>
        <dbReference type="EMBL" id="SHM53479.1"/>
    </source>
</evidence>
<dbReference type="SUPFAM" id="SSF141868">
    <property type="entry name" value="EAL domain-like"/>
    <property type="match status" value="1"/>
</dbReference>
<feature type="transmembrane region" description="Helical" evidence="1">
    <location>
        <begin position="101"/>
        <end position="119"/>
    </location>
</feature>
<dbReference type="Pfam" id="PF00990">
    <property type="entry name" value="GGDEF"/>
    <property type="match status" value="1"/>
</dbReference>
<dbReference type="GO" id="GO:0071111">
    <property type="term" value="F:cyclic-guanylate-specific phosphodiesterase activity"/>
    <property type="evidence" value="ECO:0007669"/>
    <property type="project" value="InterPro"/>
</dbReference>
<dbReference type="RefSeq" id="WP_170862624.1">
    <property type="nucleotide sequence ID" value="NZ_FRCZ01000001.1"/>
</dbReference>
<gene>
    <name evidence="4" type="ORF">SAMN05216179_0395</name>
</gene>
<dbReference type="SMART" id="SM00052">
    <property type="entry name" value="EAL"/>
    <property type="match status" value="1"/>
</dbReference>
<dbReference type="InterPro" id="IPR029787">
    <property type="entry name" value="Nucleotide_cyclase"/>
</dbReference>
<dbReference type="Pfam" id="PF00563">
    <property type="entry name" value="EAL"/>
    <property type="match status" value="1"/>
</dbReference>
<dbReference type="CDD" id="cd01949">
    <property type="entry name" value="GGDEF"/>
    <property type="match status" value="1"/>
</dbReference>
<feature type="transmembrane region" description="Helical" evidence="1">
    <location>
        <begin position="226"/>
        <end position="248"/>
    </location>
</feature>
<keyword evidence="5" id="KW-1185">Reference proteome</keyword>
<protein>
    <submittedName>
        <fullName evidence="4">Diguanylate cyclase (GGDEF) domain-containing protein</fullName>
    </submittedName>
</protein>
<keyword evidence="1" id="KW-0812">Transmembrane</keyword>
<feature type="transmembrane region" description="Helical" evidence="1">
    <location>
        <begin position="131"/>
        <end position="151"/>
    </location>
</feature>
<dbReference type="FunFam" id="3.30.70.270:FF:000001">
    <property type="entry name" value="Diguanylate cyclase domain protein"/>
    <property type="match status" value="1"/>
</dbReference>
<feature type="transmembrane region" description="Helical" evidence="1">
    <location>
        <begin position="68"/>
        <end position="95"/>
    </location>
</feature>
<feature type="transmembrane region" description="Helical" evidence="1">
    <location>
        <begin position="269"/>
        <end position="286"/>
    </location>
</feature>
<evidence type="ECO:0000259" key="3">
    <source>
        <dbReference type="PROSITE" id="PS50887"/>
    </source>
</evidence>
<keyword evidence="1" id="KW-0472">Membrane</keyword>
<proteinExistence type="predicted"/>
<evidence type="ECO:0000259" key="2">
    <source>
        <dbReference type="PROSITE" id="PS50883"/>
    </source>
</evidence>
<evidence type="ECO:0000313" key="5">
    <source>
        <dbReference type="Proteomes" id="UP000184184"/>
    </source>
</evidence>
<dbReference type="SUPFAM" id="SSF55073">
    <property type="entry name" value="Nucleotide cyclase"/>
    <property type="match status" value="1"/>
</dbReference>
<sequence>MHPEMKSLLFKLLLAGIIYYILLFLTQGYVFLRSIMSIAGPVIAVLIILPWLWSAYQQTSTKQKKFWLFIGIAMTIYMCANVFWIINIVVMNVYAYPTISFVLWLVSYSLFFAAAVHKIRVIETSISTSPYLFNIFVFMVIVVAISIHYLFEPVIFFSHNSVSLTVITIFYQIVYLLLLVSITTLYYLNLYSREKNALYFFIGGLFFQVVAQLLLVVVEMKDLTNFLHFVDALWLFSFLLIGGSAKLATVDSIENDKNRLNTIYSKETYFPYIGALLLIILVSESYNWALNMLSIALSVVFTMIVIRQIIILNHNNKLVRQYRHLAYHDSLTLLKNRTSYTEESQTILKKAEEDNFSVDVLLLDLDRFKNVNDTFGHYAGDHVLKEAANRLKCILNVNCEIYRVGGDEFIILLPHASTENSKNVAETIISTFSTPFSVQQHELLITPSIGISSYPKDALTGELLLTHADAAMYQAKKLGKNRYYCFDENLNEQLQRRMTLEIDLEKAISENQLFLVFQPIHCLNSGNIDKFEALLRWKHPRLGMISPNEFITIAEDTGQINKIGKWVLRKACKETKKLQQNGLNGIGVAVNVSSRQLESSFITIVEEILEKTGLEAKYLELEITESIMQNIDTSVRMIQNFHELGVKIAIDDFGTGYSSLFLLRDLPIDTIKIDKAFIDEINDIKSQSIVKTIIDIGMNLDLRVVAEGIEHDWQKEALNDLQCDFGQGYFFSKPIPSDEIIMNWNRVF</sequence>
<dbReference type="InterPro" id="IPR000160">
    <property type="entry name" value="GGDEF_dom"/>
</dbReference>
<feature type="domain" description="EAL" evidence="2">
    <location>
        <begin position="497"/>
        <end position="748"/>
    </location>
</feature>
<dbReference type="InterPro" id="IPR001633">
    <property type="entry name" value="EAL_dom"/>
</dbReference>
<dbReference type="PROSITE" id="PS50883">
    <property type="entry name" value="EAL"/>
    <property type="match status" value="1"/>
</dbReference>
<dbReference type="AlphaFoldDB" id="A0A1M7JK41"/>
<dbReference type="Gene3D" id="3.20.20.450">
    <property type="entry name" value="EAL domain"/>
    <property type="match status" value="1"/>
</dbReference>
<dbReference type="PANTHER" id="PTHR33121:SF70">
    <property type="entry name" value="SIGNALING PROTEIN YKOW"/>
    <property type="match status" value="1"/>
</dbReference>
<dbReference type="EMBL" id="FRCZ01000001">
    <property type="protein sequence ID" value="SHM53479.1"/>
    <property type="molecule type" value="Genomic_DNA"/>
</dbReference>
<name>A0A1M7JK41_9BACI</name>
<dbReference type="Proteomes" id="UP000184184">
    <property type="component" value="Unassembled WGS sequence"/>
</dbReference>
<feature type="transmembrane region" description="Helical" evidence="1">
    <location>
        <begin position="38"/>
        <end position="56"/>
    </location>
</feature>
<dbReference type="NCBIfam" id="TIGR00254">
    <property type="entry name" value="GGDEF"/>
    <property type="match status" value="1"/>
</dbReference>